<proteinExistence type="predicted"/>
<dbReference type="InterPro" id="IPR018389">
    <property type="entry name" value="DctP_fam"/>
</dbReference>
<dbReference type="PANTHER" id="PTHR33376">
    <property type="match status" value="1"/>
</dbReference>
<reference evidence="3" key="1">
    <citation type="submission" date="2018-08" db="EMBL/GenBank/DDBJ databases">
        <authorList>
            <person name="Kim S.-J."/>
            <person name="Jung G.-Y."/>
        </authorList>
    </citation>
    <scope>NUCLEOTIDE SEQUENCE [LARGE SCALE GENOMIC DNA]</scope>
    <source>
        <strain evidence="3">GY_H</strain>
    </source>
</reference>
<dbReference type="EMBL" id="QRGO01000001">
    <property type="protein sequence ID" value="RDV03575.1"/>
    <property type="molecule type" value="Genomic_DNA"/>
</dbReference>
<dbReference type="InterPro" id="IPR038404">
    <property type="entry name" value="TRAP_DctP_sf"/>
</dbReference>
<dbReference type="AlphaFoldDB" id="A0A371B7H9"/>
<name>A0A371B7H9_9BRAD</name>
<organism evidence="2 3">
    <name type="scientific">Undibacter mobilis</name>
    <dbReference type="NCBI Taxonomy" id="2292256"/>
    <lineage>
        <taxon>Bacteria</taxon>
        <taxon>Pseudomonadati</taxon>
        <taxon>Pseudomonadota</taxon>
        <taxon>Alphaproteobacteria</taxon>
        <taxon>Hyphomicrobiales</taxon>
        <taxon>Nitrobacteraceae</taxon>
        <taxon>Undibacter</taxon>
    </lineage>
</organism>
<evidence type="ECO:0000256" key="1">
    <source>
        <dbReference type="ARBA" id="ARBA00022729"/>
    </source>
</evidence>
<accession>A0A371B7H9</accession>
<gene>
    <name evidence="2" type="ORF">DXH78_02630</name>
</gene>
<dbReference type="CDD" id="cd13665">
    <property type="entry name" value="PBP2_TRAP_Dctp3_4"/>
    <property type="match status" value="1"/>
</dbReference>
<keyword evidence="3" id="KW-1185">Reference proteome</keyword>
<comment type="caution">
    <text evidence="2">The sequence shown here is derived from an EMBL/GenBank/DDBJ whole genome shotgun (WGS) entry which is preliminary data.</text>
</comment>
<dbReference type="Proteomes" id="UP000263993">
    <property type="component" value="Unassembled WGS sequence"/>
</dbReference>
<dbReference type="NCBIfam" id="NF037995">
    <property type="entry name" value="TRAP_S1"/>
    <property type="match status" value="1"/>
</dbReference>
<dbReference type="PROSITE" id="PS51318">
    <property type="entry name" value="TAT"/>
    <property type="match status" value="1"/>
</dbReference>
<dbReference type="OrthoDB" id="9783941at2"/>
<dbReference type="Gene3D" id="3.40.190.170">
    <property type="entry name" value="Bacterial extracellular solute-binding protein, family 7"/>
    <property type="match status" value="1"/>
</dbReference>
<evidence type="ECO:0000313" key="2">
    <source>
        <dbReference type="EMBL" id="RDV03575.1"/>
    </source>
</evidence>
<evidence type="ECO:0008006" key="4">
    <source>
        <dbReference type="Google" id="ProtNLM"/>
    </source>
</evidence>
<dbReference type="InterPro" id="IPR006311">
    <property type="entry name" value="TAT_signal"/>
</dbReference>
<dbReference type="PANTHER" id="PTHR33376:SF15">
    <property type="entry name" value="BLL6794 PROTEIN"/>
    <property type="match status" value="1"/>
</dbReference>
<dbReference type="Pfam" id="PF03480">
    <property type="entry name" value="DctP"/>
    <property type="match status" value="1"/>
</dbReference>
<sequence>MISRRTLLGTAAAGAAVVAMPGVLRAAPVKLKLSHYLPPKHQINTELNRWADELRKTSNGELDIEVFPAAQMGPPPRQFDLARTGVSDLSFFFTALVPGRFPLSEVLGAPFLFTNAAGKPLSAAQASFIGTNLREDLAAEFAGTELLYSVLSPTVGFFMRDKLVKTPDDVKGLKIRPTSVTMGSHLKAWGAAPTTIAPAEVSDAIAKGVIDGAIFNCEGGAAFQLQQSARKVSMFGDSAAPFALVMNSGVHKGLPKDMQKLIADTTGPEGGRRVGQLYDDAEAAGRKVFEQAGVEIIDIQGAAIEPFKKLADVPTEEQIAALEAKGLKARALLSKVRGMVAQA</sequence>
<dbReference type="GO" id="GO:0055085">
    <property type="term" value="P:transmembrane transport"/>
    <property type="evidence" value="ECO:0007669"/>
    <property type="project" value="InterPro"/>
</dbReference>
<protein>
    <recommendedName>
        <fullName evidence="4">TRAP-type C4-dicarboxylate transport system, substrate-binding protein</fullName>
    </recommendedName>
</protein>
<keyword evidence="1" id="KW-0732">Signal</keyword>
<dbReference type="RefSeq" id="WP_115515601.1">
    <property type="nucleotide sequence ID" value="NZ_QRGO01000001.1"/>
</dbReference>
<evidence type="ECO:0000313" key="3">
    <source>
        <dbReference type="Proteomes" id="UP000263993"/>
    </source>
</evidence>